<dbReference type="PANTHER" id="PTHR23028">
    <property type="entry name" value="ACETYLTRANSFERASE"/>
    <property type="match status" value="1"/>
</dbReference>
<comment type="caution">
    <text evidence="3">The sequence shown here is derived from an EMBL/GenBank/DDBJ whole genome shotgun (WGS) entry which is preliminary data.</text>
</comment>
<dbReference type="EMBL" id="JAAZQD010000002">
    <property type="protein sequence ID" value="NKZ38386.1"/>
    <property type="molecule type" value="Genomic_DNA"/>
</dbReference>
<gene>
    <name evidence="3" type="ORF">HF690_05365</name>
</gene>
<dbReference type="InterPro" id="IPR050879">
    <property type="entry name" value="Acyltransferase_3"/>
</dbReference>
<keyword evidence="1" id="KW-0472">Membrane</keyword>
<protein>
    <submittedName>
        <fullName evidence="3">Acyltransferase</fullName>
    </submittedName>
</protein>
<evidence type="ECO:0000313" key="3">
    <source>
        <dbReference type="EMBL" id="NKZ38386.1"/>
    </source>
</evidence>
<dbReference type="InterPro" id="IPR002656">
    <property type="entry name" value="Acyl_transf_3_dom"/>
</dbReference>
<dbReference type="Proteomes" id="UP000541636">
    <property type="component" value="Unassembled WGS sequence"/>
</dbReference>
<accession>A0A846ZK65</accession>
<feature type="transmembrane region" description="Helical" evidence="1">
    <location>
        <begin position="235"/>
        <end position="254"/>
    </location>
</feature>
<dbReference type="GO" id="GO:0009103">
    <property type="term" value="P:lipopolysaccharide biosynthetic process"/>
    <property type="evidence" value="ECO:0007669"/>
    <property type="project" value="TreeGrafter"/>
</dbReference>
<feature type="transmembrane region" description="Helical" evidence="1">
    <location>
        <begin position="330"/>
        <end position="351"/>
    </location>
</feature>
<keyword evidence="3" id="KW-0012">Acyltransferase</keyword>
<dbReference type="GO" id="GO:0016747">
    <property type="term" value="F:acyltransferase activity, transferring groups other than amino-acyl groups"/>
    <property type="evidence" value="ECO:0007669"/>
    <property type="project" value="InterPro"/>
</dbReference>
<dbReference type="RefSeq" id="WP_168608715.1">
    <property type="nucleotide sequence ID" value="NZ_JAAZQD010000002.1"/>
</dbReference>
<dbReference type="AlphaFoldDB" id="A0A846ZK65"/>
<feature type="domain" description="Acyltransferase 3" evidence="2">
    <location>
        <begin position="6"/>
        <end position="347"/>
    </location>
</feature>
<evidence type="ECO:0000313" key="4">
    <source>
        <dbReference type="Proteomes" id="UP000541636"/>
    </source>
</evidence>
<name>A0A846ZK65_9GAMM</name>
<evidence type="ECO:0000259" key="2">
    <source>
        <dbReference type="Pfam" id="PF01757"/>
    </source>
</evidence>
<feature type="transmembrane region" description="Helical" evidence="1">
    <location>
        <begin position="159"/>
        <end position="177"/>
    </location>
</feature>
<evidence type="ECO:0000256" key="1">
    <source>
        <dbReference type="SAM" id="Phobius"/>
    </source>
</evidence>
<feature type="transmembrane region" description="Helical" evidence="1">
    <location>
        <begin position="130"/>
        <end position="152"/>
    </location>
</feature>
<keyword evidence="1" id="KW-0812">Transmembrane</keyword>
<feature type="transmembrane region" description="Helical" evidence="1">
    <location>
        <begin position="7"/>
        <end position="25"/>
    </location>
</feature>
<feature type="transmembrane region" description="Helical" evidence="1">
    <location>
        <begin position="37"/>
        <end position="59"/>
    </location>
</feature>
<dbReference type="Pfam" id="PF01757">
    <property type="entry name" value="Acyl_transf_3"/>
    <property type="match status" value="1"/>
</dbReference>
<sequence>MQRQPGLDLLRAIAIVWVMVFHSYYAGGYSGGGIWRWSGWMGVDLFFALSGFLIGSQVLKPLARGEPFSFADFYLRRAFRILPVYLLVLAIYVGWPFLREAPGMRPTWEFLTFSMNLWPAPSSQVALSHAWSLCVEEHFYLLFPMFAVALAWRPSPRRVVATCMVLMLGGMLLRGMLWTTEVAPLQAAGRAAGQAYMRYLYMPTWARLDDLLGGVVLAGIRCYRPQLWSWLQARAWALLIVGLGLVGLCMVWFAGQRLAFAQNVFGYPLLALGMMALVCGAASPHSIVGRRRVPGATWLALASYSLYLTHKAVYANVHRWLGARVEGHGWWTVLVYAVAVLLVGAVFHYGVERPFLRLRSRVRHARTRGLLGETG</sequence>
<feature type="transmembrane region" description="Helical" evidence="1">
    <location>
        <begin position="79"/>
        <end position="98"/>
    </location>
</feature>
<keyword evidence="1" id="KW-1133">Transmembrane helix</keyword>
<dbReference type="PANTHER" id="PTHR23028:SF53">
    <property type="entry name" value="ACYL_TRANSF_3 DOMAIN-CONTAINING PROTEIN"/>
    <property type="match status" value="1"/>
</dbReference>
<organism evidence="3 4">
    <name type="scientific">Oleiagrimonas citrea</name>
    <dbReference type="NCBI Taxonomy" id="1665687"/>
    <lineage>
        <taxon>Bacteria</taxon>
        <taxon>Pseudomonadati</taxon>
        <taxon>Pseudomonadota</taxon>
        <taxon>Gammaproteobacteria</taxon>
        <taxon>Lysobacterales</taxon>
        <taxon>Rhodanobacteraceae</taxon>
        <taxon>Oleiagrimonas</taxon>
    </lineage>
</organism>
<feature type="transmembrane region" description="Helical" evidence="1">
    <location>
        <begin position="260"/>
        <end position="281"/>
    </location>
</feature>
<proteinExistence type="predicted"/>
<keyword evidence="3" id="KW-0808">Transferase</keyword>
<keyword evidence="4" id="KW-1185">Reference proteome</keyword>
<dbReference type="GO" id="GO:0016020">
    <property type="term" value="C:membrane"/>
    <property type="evidence" value="ECO:0007669"/>
    <property type="project" value="TreeGrafter"/>
</dbReference>
<reference evidence="3 4" key="1">
    <citation type="journal article" date="2017" name="Int. J. Syst. Evol. Microbiol.">
        <title>Oleiagrimonas citrea sp. nov., a marine bacterium isolated from tidal flat sediment and emended description of the genus Oleiagrimonas Fang et al. 2015 and Oleiagrimonas soli.</title>
        <authorList>
            <person name="Yang S.H."/>
            <person name="Seo H.S."/>
            <person name="Seong C.N."/>
            <person name="Kwon K.K."/>
        </authorList>
    </citation>
    <scope>NUCLEOTIDE SEQUENCE [LARGE SCALE GENOMIC DNA]</scope>
    <source>
        <strain evidence="3 4">MEBiC09124</strain>
    </source>
</reference>